<feature type="transmembrane region" description="Helical" evidence="6">
    <location>
        <begin position="305"/>
        <end position="323"/>
    </location>
</feature>
<evidence type="ECO:0000259" key="7">
    <source>
        <dbReference type="PROSITE" id="PS50850"/>
    </source>
</evidence>
<dbReference type="InterPro" id="IPR036259">
    <property type="entry name" value="MFS_trans_sf"/>
</dbReference>
<dbReference type="GO" id="GO:0046943">
    <property type="term" value="F:carboxylic acid transmembrane transporter activity"/>
    <property type="evidence" value="ECO:0007669"/>
    <property type="project" value="TreeGrafter"/>
</dbReference>
<evidence type="ECO:0000256" key="3">
    <source>
        <dbReference type="ARBA" id="ARBA00022989"/>
    </source>
</evidence>
<gene>
    <name evidence="8" type="ORF">FB384_003550</name>
</gene>
<feature type="transmembrane region" description="Helical" evidence="6">
    <location>
        <begin position="131"/>
        <end position="154"/>
    </location>
</feature>
<comment type="caution">
    <text evidence="8">The sequence shown here is derived from an EMBL/GenBank/DDBJ whole genome shotgun (WGS) entry which is preliminary data.</text>
</comment>
<dbReference type="SUPFAM" id="SSF103473">
    <property type="entry name" value="MFS general substrate transporter"/>
    <property type="match status" value="1"/>
</dbReference>
<feature type="transmembrane region" description="Helical" evidence="6">
    <location>
        <begin position="166"/>
        <end position="185"/>
    </location>
</feature>
<feature type="transmembrane region" description="Helical" evidence="6">
    <location>
        <begin position="78"/>
        <end position="99"/>
    </location>
</feature>
<feature type="transmembrane region" description="Helical" evidence="6">
    <location>
        <begin position="191"/>
        <end position="214"/>
    </location>
</feature>
<dbReference type="InterPro" id="IPR011701">
    <property type="entry name" value="MFS"/>
</dbReference>
<dbReference type="PROSITE" id="PS50850">
    <property type="entry name" value="MFS"/>
    <property type="match status" value="1"/>
</dbReference>
<dbReference type="EMBL" id="JACIBS010000001">
    <property type="protein sequence ID" value="MBB3664646.1"/>
    <property type="molecule type" value="Genomic_DNA"/>
</dbReference>
<dbReference type="GO" id="GO:0005886">
    <property type="term" value="C:plasma membrane"/>
    <property type="evidence" value="ECO:0007669"/>
    <property type="project" value="UniProtKB-SubCell"/>
</dbReference>
<proteinExistence type="predicted"/>
<feature type="transmembrane region" description="Helical" evidence="6">
    <location>
        <begin position="393"/>
        <end position="416"/>
    </location>
</feature>
<evidence type="ECO:0000256" key="6">
    <source>
        <dbReference type="SAM" id="Phobius"/>
    </source>
</evidence>
<keyword evidence="4 6" id="KW-0472">Membrane</keyword>
<feature type="transmembrane region" description="Helical" evidence="6">
    <location>
        <begin position="40"/>
        <end position="58"/>
    </location>
</feature>
<feature type="transmembrane region" description="Helical" evidence="6">
    <location>
        <begin position="335"/>
        <end position="354"/>
    </location>
</feature>
<feature type="transmembrane region" description="Helical" evidence="6">
    <location>
        <begin position="422"/>
        <end position="443"/>
    </location>
</feature>
<feature type="transmembrane region" description="Helical" evidence="6">
    <location>
        <begin position="108"/>
        <end position="125"/>
    </location>
</feature>
<evidence type="ECO:0000313" key="9">
    <source>
        <dbReference type="Proteomes" id="UP000564573"/>
    </source>
</evidence>
<dbReference type="Proteomes" id="UP000564573">
    <property type="component" value="Unassembled WGS sequence"/>
</dbReference>
<comment type="subcellular location">
    <subcellularLocation>
        <location evidence="1">Cell membrane</location>
        <topology evidence="1">Multi-pass membrane protein</topology>
    </subcellularLocation>
</comment>
<dbReference type="CDD" id="cd17316">
    <property type="entry name" value="MFS_SV2_like"/>
    <property type="match status" value="1"/>
</dbReference>
<dbReference type="AlphaFoldDB" id="A0A839XX98"/>
<evidence type="ECO:0000256" key="4">
    <source>
        <dbReference type="ARBA" id="ARBA00023136"/>
    </source>
</evidence>
<organism evidence="8 9">
    <name type="scientific">Prauserella sediminis</name>
    <dbReference type="NCBI Taxonomy" id="577680"/>
    <lineage>
        <taxon>Bacteria</taxon>
        <taxon>Bacillati</taxon>
        <taxon>Actinomycetota</taxon>
        <taxon>Actinomycetes</taxon>
        <taxon>Pseudonocardiales</taxon>
        <taxon>Pseudonocardiaceae</taxon>
        <taxon>Prauserella</taxon>
        <taxon>Prauserella salsuginis group</taxon>
    </lineage>
</organism>
<feature type="transmembrane region" description="Helical" evidence="6">
    <location>
        <begin position="360"/>
        <end position="381"/>
    </location>
</feature>
<feature type="domain" description="Major facilitator superfamily (MFS) profile" evidence="7">
    <location>
        <begin position="42"/>
        <end position="447"/>
    </location>
</feature>
<evidence type="ECO:0000256" key="2">
    <source>
        <dbReference type="ARBA" id="ARBA00022692"/>
    </source>
</evidence>
<dbReference type="InterPro" id="IPR005829">
    <property type="entry name" value="Sugar_transporter_CS"/>
</dbReference>
<keyword evidence="3 6" id="KW-1133">Transmembrane helix</keyword>
<name>A0A839XX98_9PSEU</name>
<feature type="transmembrane region" description="Helical" evidence="6">
    <location>
        <begin position="269"/>
        <end position="285"/>
    </location>
</feature>
<dbReference type="PROSITE" id="PS00217">
    <property type="entry name" value="SUGAR_TRANSPORT_2"/>
    <property type="match status" value="1"/>
</dbReference>
<reference evidence="8 9" key="1">
    <citation type="submission" date="2020-08" db="EMBL/GenBank/DDBJ databases">
        <title>Sequencing the genomes of 1000 actinobacteria strains.</title>
        <authorList>
            <person name="Klenk H.-P."/>
        </authorList>
    </citation>
    <scope>NUCLEOTIDE SEQUENCE [LARGE SCALE GENOMIC DNA]</scope>
    <source>
        <strain evidence="8 9">DSM 45267</strain>
    </source>
</reference>
<dbReference type="Pfam" id="PF07690">
    <property type="entry name" value="MFS_1"/>
    <property type="match status" value="1"/>
</dbReference>
<dbReference type="PANTHER" id="PTHR23508:SF10">
    <property type="entry name" value="CARBOXYLIC ACID TRANSPORTER PROTEIN HOMOLOG"/>
    <property type="match status" value="1"/>
</dbReference>
<keyword evidence="2 6" id="KW-0812">Transmembrane</keyword>
<evidence type="ECO:0000256" key="5">
    <source>
        <dbReference type="SAM" id="MobiDB-lite"/>
    </source>
</evidence>
<accession>A0A839XX98</accession>
<dbReference type="Gene3D" id="1.20.1250.20">
    <property type="entry name" value="MFS general substrate transporter like domains"/>
    <property type="match status" value="1"/>
</dbReference>
<evidence type="ECO:0000313" key="8">
    <source>
        <dbReference type="EMBL" id="MBB3664646.1"/>
    </source>
</evidence>
<protein>
    <submittedName>
        <fullName evidence="8">Putative MFS transporter</fullName>
    </submittedName>
</protein>
<dbReference type="RefSeq" id="WP_221212779.1">
    <property type="nucleotide sequence ID" value="NZ_JACIBS010000001.1"/>
</dbReference>
<keyword evidence="9" id="KW-1185">Reference proteome</keyword>
<feature type="region of interest" description="Disordered" evidence="5">
    <location>
        <begin position="1"/>
        <end position="21"/>
    </location>
</feature>
<evidence type="ECO:0000256" key="1">
    <source>
        <dbReference type="ARBA" id="ARBA00004651"/>
    </source>
</evidence>
<dbReference type="InterPro" id="IPR020846">
    <property type="entry name" value="MFS_dom"/>
</dbReference>
<dbReference type="PANTHER" id="PTHR23508">
    <property type="entry name" value="CARBOXYLIC ACID TRANSPORTER PROTEIN HOMOLOG"/>
    <property type="match status" value="1"/>
</dbReference>
<sequence>MNTHDSPAASGDGVGTAGTPATGPSVGDVCDTMVVSRRHVVAAAVLFITFVIEAWEQVGLVYVSGGIAADFGISNTELGWALSAVAFGMVPGALLWGVFIDRLGRRRVTVYSLLLYAALALLAGISPEFWMFLILRLLSGVAFGGVYATTFPYFMELLPTAWRGRGAVALSIGFPVGTLLCILVSQALGPISWRVVAIVAALAGLWAFAVIRWVPESPYWLAKQNRHREAARVLRGFGAAVPEDTLFRVDEQGAGGVVRGLFAPAIRRRFALLVLVAFTFSWGYWGLQTWLPVLLEDRGMSVSGALWFVAVSQLVSVPGYLLAAWLTGRYGRKKVFVGFVCGAVVGGVLFGLATGPGQMYTGNLILAFFSLGAWGIWNTWSGEILPTSLRGRGYSFTTSAILLAHSVSVPVIGAMMDNGVTAGVTIASIMAFLIVALLAVFPLPETEGRALD</sequence>